<gene>
    <name evidence="1" type="ORF">CQS04_10130</name>
</gene>
<dbReference type="AlphaFoldDB" id="A0A2M9EYG9"/>
<protein>
    <recommendedName>
        <fullName evidence="3">Transcription initiation factor TFIIIB</fullName>
    </recommendedName>
</protein>
<sequence length="78" mass="8857">MKHTGICPKCSGQDILYIHGIQEAGEIGNNIYTGITSLTQSPVGRYLCESCGYIEEWLDNLHDVPKIKKRFKPFKWGE</sequence>
<dbReference type="Proteomes" id="UP000228680">
    <property type="component" value="Unassembled WGS sequence"/>
</dbReference>
<comment type="caution">
    <text evidence="1">The sequence shown here is derived from an EMBL/GenBank/DDBJ whole genome shotgun (WGS) entry which is preliminary data.</text>
</comment>
<reference evidence="1 2" key="1">
    <citation type="submission" date="2017-10" db="EMBL/GenBank/DDBJ databases">
        <title>Draft genome of Chryseomicrobium casticus sp. nov.</title>
        <authorList>
            <person name="Chakraborty R."/>
            <person name="Saha T."/>
        </authorList>
    </citation>
    <scope>NUCLEOTIDE SEQUENCE [LARGE SCALE GENOMIC DNA]</scope>
    <source>
        <strain evidence="1 2">ET03</strain>
    </source>
</reference>
<name>A0A2M9EYG9_9BACL</name>
<dbReference type="RefSeq" id="WP_100354030.1">
    <property type="nucleotide sequence ID" value="NZ_PCGR01000003.1"/>
</dbReference>
<accession>A0A2M9EYG9</accession>
<dbReference type="OrthoDB" id="1551269at2"/>
<evidence type="ECO:0000313" key="1">
    <source>
        <dbReference type="EMBL" id="PJK16254.1"/>
    </source>
</evidence>
<keyword evidence="2" id="KW-1185">Reference proteome</keyword>
<organism evidence="1 2">
    <name type="scientific">Chryseomicrobium excrementi</name>
    <dbReference type="NCBI Taxonomy" id="2041346"/>
    <lineage>
        <taxon>Bacteria</taxon>
        <taxon>Bacillati</taxon>
        <taxon>Bacillota</taxon>
        <taxon>Bacilli</taxon>
        <taxon>Bacillales</taxon>
        <taxon>Caryophanaceae</taxon>
        <taxon>Chryseomicrobium</taxon>
    </lineage>
</organism>
<evidence type="ECO:0008006" key="3">
    <source>
        <dbReference type="Google" id="ProtNLM"/>
    </source>
</evidence>
<dbReference type="EMBL" id="PCGR01000003">
    <property type="protein sequence ID" value="PJK16254.1"/>
    <property type="molecule type" value="Genomic_DNA"/>
</dbReference>
<evidence type="ECO:0000313" key="2">
    <source>
        <dbReference type="Proteomes" id="UP000228680"/>
    </source>
</evidence>
<proteinExistence type="predicted"/>